<name>A0A9P0ZQI6_CUSEU</name>
<sequence>MYTSGQKGLTSHMGGGQPKNLVTQTKGFAGWSKEGNMGGDGDLINMASNKNEVASSTLICSMRQRGNPHLSLPHFFRPRYTHEEQKPSSSFFPIVEEVLNKEESQEKELRC</sequence>
<gene>
    <name evidence="2" type="ORF">CEURO_LOCUS18228</name>
</gene>
<keyword evidence="3" id="KW-1185">Reference proteome</keyword>
<evidence type="ECO:0000256" key="1">
    <source>
        <dbReference type="SAM" id="MobiDB-lite"/>
    </source>
</evidence>
<organism evidence="2 3">
    <name type="scientific">Cuscuta europaea</name>
    <name type="common">European dodder</name>
    <dbReference type="NCBI Taxonomy" id="41803"/>
    <lineage>
        <taxon>Eukaryota</taxon>
        <taxon>Viridiplantae</taxon>
        <taxon>Streptophyta</taxon>
        <taxon>Embryophyta</taxon>
        <taxon>Tracheophyta</taxon>
        <taxon>Spermatophyta</taxon>
        <taxon>Magnoliopsida</taxon>
        <taxon>eudicotyledons</taxon>
        <taxon>Gunneridae</taxon>
        <taxon>Pentapetalae</taxon>
        <taxon>asterids</taxon>
        <taxon>lamiids</taxon>
        <taxon>Solanales</taxon>
        <taxon>Convolvulaceae</taxon>
        <taxon>Cuscuteae</taxon>
        <taxon>Cuscuta</taxon>
        <taxon>Cuscuta subgen. Cuscuta</taxon>
    </lineage>
</organism>
<evidence type="ECO:0000313" key="3">
    <source>
        <dbReference type="Proteomes" id="UP001152484"/>
    </source>
</evidence>
<accession>A0A9P0ZQI6</accession>
<reference evidence="2" key="1">
    <citation type="submission" date="2022-07" db="EMBL/GenBank/DDBJ databases">
        <authorList>
            <person name="Macas J."/>
            <person name="Novak P."/>
            <person name="Neumann P."/>
        </authorList>
    </citation>
    <scope>NUCLEOTIDE SEQUENCE</scope>
</reference>
<evidence type="ECO:0000313" key="2">
    <source>
        <dbReference type="EMBL" id="CAH9108803.1"/>
    </source>
</evidence>
<dbReference type="AlphaFoldDB" id="A0A9P0ZQI6"/>
<feature type="region of interest" description="Disordered" evidence="1">
    <location>
        <begin position="1"/>
        <end position="43"/>
    </location>
</feature>
<dbReference type="EMBL" id="CAMAPE010000052">
    <property type="protein sequence ID" value="CAH9108803.1"/>
    <property type="molecule type" value="Genomic_DNA"/>
</dbReference>
<proteinExistence type="predicted"/>
<comment type="caution">
    <text evidence="2">The sequence shown here is derived from an EMBL/GenBank/DDBJ whole genome shotgun (WGS) entry which is preliminary data.</text>
</comment>
<dbReference type="Proteomes" id="UP001152484">
    <property type="component" value="Unassembled WGS sequence"/>
</dbReference>
<protein>
    <submittedName>
        <fullName evidence="2">Uncharacterized protein</fullName>
    </submittedName>
</protein>